<reference evidence="1 2" key="1">
    <citation type="submission" date="2024-04" db="EMBL/GenBank/DDBJ databases">
        <title>Tritrichomonas musculus Genome.</title>
        <authorList>
            <person name="Alves-Ferreira E."/>
            <person name="Grigg M."/>
            <person name="Lorenzi H."/>
            <person name="Galac M."/>
        </authorList>
    </citation>
    <scope>NUCLEOTIDE SEQUENCE [LARGE SCALE GENOMIC DNA]</scope>
    <source>
        <strain evidence="1 2">EAF2021</strain>
    </source>
</reference>
<accession>A0ABR2KXW5</accession>
<gene>
    <name evidence="1" type="ORF">M9Y10_013829</name>
</gene>
<comment type="caution">
    <text evidence="1">The sequence shown here is derived from an EMBL/GenBank/DDBJ whole genome shotgun (WGS) entry which is preliminary data.</text>
</comment>
<evidence type="ECO:0000313" key="1">
    <source>
        <dbReference type="EMBL" id="KAK8895943.1"/>
    </source>
</evidence>
<protein>
    <submittedName>
        <fullName evidence="1">Uncharacterized protein</fullName>
    </submittedName>
</protein>
<dbReference type="Proteomes" id="UP001470230">
    <property type="component" value="Unassembled WGS sequence"/>
</dbReference>
<organism evidence="1 2">
    <name type="scientific">Tritrichomonas musculus</name>
    <dbReference type="NCBI Taxonomy" id="1915356"/>
    <lineage>
        <taxon>Eukaryota</taxon>
        <taxon>Metamonada</taxon>
        <taxon>Parabasalia</taxon>
        <taxon>Tritrichomonadida</taxon>
        <taxon>Tritrichomonadidae</taxon>
        <taxon>Tritrichomonas</taxon>
    </lineage>
</organism>
<name>A0ABR2KXW5_9EUKA</name>
<keyword evidence="2" id="KW-1185">Reference proteome</keyword>
<sequence length="194" mass="22154">MFSYDYEELKIVFEDKYTYSIAGLVKYLNACQKVIVFKNIDGRTISLTSTYDVSFVNGSHRAKLITGLFNVKDQFDIPHDEETFVPDLPILDYANKLYLISLQGQAVHSNIRRAEYTPSVMASIDTVIEPFAPIIIDYDSSKPIKIKTYTDSLKYIEMRLVDFMYQPVILKSPLFVNIKIKPCNGANVKGILTK</sequence>
<dbReference type="EMBL" id="JAPFFF010000002">
    <property type="protein sequence ID" value="KAK8895943.1"/>
    <property type="molecule type" value="Genomic_DNA"/>
</dbReference>
<evidence type="ECO:0000313" key="2">
    <source>
        <dbReference type="Proteomes" id="UP001470230"/>
    </source>
</evidence>
<proteinExistence type="predicted"/>